<dbReference type="EMBL" id="BQKI01000003">
    <property type="protein sequence ID" value="GJM90258.1"/>
    <property type="molecule type" value="Genomic_DNA"/>
</dbReference>
<evidence type="ECO:0000259" key="6">
    <source>
        <dbReference type="PROSITE" id="PS50011"/>
    </source>
</evidence>
<keyword evidence="2" id="KW-0732">Signal</keyword>
<reference evidence="7" key="2">
    <citation type="submission" date="2021-12" db="EMBL/GenBank/DDBJ databases">
        <title>Resequencing data analysis of finger millet.</title>
        <authorList>
            <person name="Hatakeyama M."/>
            <person name="Aluri S."/>
            <person name="Balachadran M.T."/>
            <person name="Sivarajan S.R."/>
            <person name="Poveda L."/>
            <person name="Shimizu-Inatsugi R."/>
            <person name="Schlapbach R."/>
            <person name="Sreeman S.M."/>
            <person name="Shimizu K.K."/>
        </authorList>
    </citation>
    <scope>NUCLEOTIDE SEQUENCE</scope>
</reference>
<organism evidence="7 8">
    <name type="scientific">Eleusine coracana subsp. coracana</name>
    <dbReference type="NCBI Taxonomy" id="191504"/>
    <lineage>
        <taxon>Eukaryota</taxon>
        <taxon>Viridiplantae</taxon>
        <taxon>Streptophyta</taxon>
        <taxon>Embryophyta</taxon>
        <taxon>Tracheophyta</taxon>
        <taxon>Spermatophyta</taxon>
        <taxon>Magnoliopsida</taxon>
        <taxon>Liliopsida</taxon>
        <taxon>Poales</taxon>
        <taxon>Poaceae</taxon>
        <taxon>PACMAD clade</taxon>
        <taxon>Chloridoideae</taxon>
        <taxon>Cynodonteae</taxon>
        <taxon>Eleusininae</taxon>
        <taxon>Eleusine</taxon>
    </lineage>
</organism>
<dbReference type="Gene3D" id="1.10.510.10">
    <property type="entry name" value="Transferase(Phosphotransferase) domain 1"/>
    <property type="match status" value="1"/>
</dbReference>
<feature type="domain" description="Protein kinase" evidence="6">
    <location>
        <begin position="1"/>
        <end position="112"/>
    </location>
</feature>
<dbReference type="InterPro" id="IPR008271">
    <property type="entry name" value="Ser/Thr_kinase_AS"/>
</dbReference>
<comment type="subcellular location">
    <subcellularLocation>
        <location evidence="1">Membrane</location>
    </subcellularLocation>
</comment>
<dbReference type="PANTHER" id="PTHR45974">
    <property type="entry name" value="RECEPTOR-LIKE PROTEIN 55"/>
    <property type="match status" value="1"/>
</dbReference>
<evidence type="ECO:0000256" key="2">
    <source>
        <dbReference type="ARBA" id="ARBA00022729"/>
    </source>
</evidence>
<dbReference type="SUPFAM" id="SSF56112">
    <property type="entry name" value="Protein kinase-like (PK-like)"/>
    <property type="match status" value="1"/>
</dbReference>
<keyword evidence="8" id="KW-1185">Reference proteome</keyword>
<evidence type="ECO:0000313" key="7">
    <source>
        <dbReference type="EMBL" id="GJM90258.1"/>
    </source>
</evidence>
<reference evidence="7" key="1">
    <citation type="journal article" date="2018" name="DNA Res.">
        <title>Multiple hybrid de novo genome assembly of finger millet, an orphan allotetraploid crop.</title>
        <authorList>
            <person name="Hatakeyama M."/>
            <person name="Aluri S."/>
            <person name="Balachadran M.T."/>
            <person name="Sivarajan S.R."/>
            <person name="Patrignani A."/>
            <person name="Gruter S."/>
            <person name="Poveda L."/>
            <person name="Shimizu-Inatsugi R."/>
            <person name="Baeten J."/>
            <person name="Francoijs K.J."/>
            <person name="Nataraja K.N."/>
            <person name="Reddy Y.A.N."/>
            <person name="Phadnis S."/>
            <person name="Ravikumar R.L."/>
            <person name="Schlapbach R."/>
            <person name="Sreeman S.M."/>
            <person name="Shimizu K.K."/>
        </authorList>
    </citation>
    <scope>NUCLEOTIDE SEQUENCE</scope>
</reference>
<keyword evidence="3" id="KW-0677">Repeat</keyword>
<evidence type="ECO:0000256" key="4">
    <source>
        <dbReference type="ARBA" id="ARBA00023136"/>
    </source>
</evidence>
<dbReference type="PROSITE" id="PS50011">
    <property type="entry name" value="PROTEIN_KINASE_DOM"/>
    <property type="match status" value="1"/>
</dbReference>
<keyword evidence="5" id="KW-0325">Glycoprotein</keyword>
<evidence type="ECO:0000313" key="8">
    <source>
        <dbReference type="Proteomes" id="UP001054889"/>
    </source>
</evidence>
<dbReference type="PANTHER" id="PTHR45974:SF55">
    <property type="entry name" value="LRR RECEPTOR-LIKE SERINE_THREONINE-PROTEIN KINASE FLS2"/>
    <property type="match status" value="1"/>
</dbReference>
<dbReference type="InterPro" id="IPR011009">
    <property type="entry name" value="Kinase-like_dom_sf"/>
</dbReference>
<proteinExistence type="predicted"/>
<dbReference type="InterPro" id="IPR000719">
    <property type="entry name" value="Prot_kinase_dom"/>
</dbReference>
<accession>A0AAV5BXD6</accession>
<comment type="caution">
    <text evidence="7">The sequence shown here is derived from an EMBL/GenBank/DDBJ whole genome shotgun (WGS) entry which is preliminary data.</text>
</comment>
<dbReference type="GO" id="GO:0004672">
    <property type="term" value="F:protein kinase activity"/>
    <property type="evidence" value="ECO:0007669"/>
    <property type="project" value="InterPro"/>
</dbReference>
<dbReference type="GO" id="GO:0005524">
    <property type="term" value="F:ATP binding"/>
    <property type="evidence" value="ECO:0007669"/>
    <property type="project" value="InterPro"/>
</dbReference>
<dbReference type="Proteomes" id="UP001054889">
    <property type="component" value="Unassembled WGS sequence"/>
</dbReference>
<dbReference type="AlphaFoldDB" id="A0AAV5BXD6"/>
<evidence type="ECO:0000256" key="5">
    <source>
        <dbReference type="ARBA" id="ARBA00023180"/>
    </source>
</evidence>
<evidence type="ECO:0000256" key="1">
    <source>
        <dbReference type="ARBA" id="ARBA00004370"/>
    </source>
</evidence>
<name>A0AAV5BXD6_ELECO</name>
<keyword evidence="4" id="KW-0472">Membrane</keyword>
<protein>
    <recommendedName>
        <fullName evidence="6">Protein kinase domain-containing protein</fullName>
    </recommendedName>
</protein>
<dbReference type="PROSITE" id="PS00108">
    <property type="entry name" value="PROTEIN_KINASE_ST"/>
    <property type="match status" value="1"/>
</dbReference>
<gene>
    <name evidence="7" type="primary">ga06520</name>
    <name evidence="7" type="ORF">PR202_ga06520</name>
</gene>
<sequence length="112" mass="12899">MVHGYGPDALWWALQERLRLCILVAHGLVYLHTGYDFPIVHYDIKPSNVLLDNGWEAHVNNFRMQGAKDRRVQLQCLGHGVLYKASSHRHYLDNGVAEQEIKERPVVLLKQA</sequence>
<evidence type="ECO:0000256" key="3">
    <source>
        <dbReference type="ARBA" id="ARBA00022737"/>
    </source>
</evidence>
<dbReference type="GO" id="GO:0016020">
    <property type="term" value="C:membrane"/>
    <property type="evidence" value="ECO:0007669"/>
    <property type="project" value="UniProtKB-SubCell"/>
</dbReference>